<dbReference type="EMBL" id="FNAU01000002">
    <property type="protein sequence ID" value="SDE12380.1"/>
    <property type="molecule type" value="Genomic_DNA"/>
</dbReference>
<dbReference type="SUPFAM" id="SSF53850">
    <property type="entry name" value="Periplasmic binding protein-like II"/>
    <property type="match status" value="1"/>
</dbReference>
<organism evidence="5 6">
    <name type="scientific">Actinobaculum suis</name>
    <dbReference type="NCBI Taxonomy" id="1657"/>
    <lineage>
        <taxon>Bacteria</taxon>
        <taxon>Bacillati</taxon>
        <taxon>Actinomycetota</taxon>
        <taxon>Actinomycetes</taxon>
        <taxon>Actinomycetales</taxon>
        <taxon>Actinomycetaceae</taxon>
        <taxon>Actinobaculum</taxon>
    </lineage>
</organism>
<proteinExistence type="predicted"/>
<evidence type="ECO:0000256" key="2">
    <source>
        <dbReference type="SAM" id="SignalP"/>
    </source>
</evidence>
<reference evidence="5" key="1">
    <citation type="submission" date="2016-10" db="EMBL/GenBank/DDBJ databases">
        <authorList>
            <person name="de Groot N.N."/>
        </authorList>
    </citation>
    <scope>NUCLEOTIDE SEQUENCE [LARGE SCALE GENOMIC DNA]</scope>
    <source>
        <strain evidence="5">DSM 20639</strain>
    </source>
</reference>
<evidence type="ECO:0000256" key="1">
    <source>
        <dbReference type="ARBA" id="ARBA00022729"/>
    </source>
</evidence>
<dbReference type="RefSeq" id="WP_074661057.1">
    <property type="nucleotide sequence ID" value="NZ_FNAU01000002.1"/>
</dbReference>
<evidence type="ECO:0000313" key="5">
    <source>
        <dbReference type="EMBL" id="SDE12380.1"/>
    </source>
</evidence>
<dbReference type="PANTHER" id="PTHR35936">
    <property type="entry name" value="MEMBRANE-BOUND LYTIC MUREIN TRANSGLYCOSYLASE F"/>
    <property type="match status" value="1"/>
</dbReference>
<reference evidence="6" key="2">
    <citation type="submission" date="2016-10" db="EMBL/GenBank/DDBJ databases">
        <authorList>
            <person name="Varghese N."/>
        </authorList>
    </citation>
    <scope>NUCLEOTIDE SEQUENCE [LARGE SCALE GENOMIC DNA]</scope>
    <source>
        <strain evidence="6">DSM 20639</strain>
    </source>
</reference>
<protein>
    <submittedName>
        <fullName evidence="4">Amino acid ABC transporter substrate-binding protein</fullName>
    </submittedName>
    <submittedName>
        <fullName evidence="5">Polar amino acid transport system substrate-binding protein</fullName>
    </submittedName>
</protein>
<dbReference type="PANTHER" id="PTHR35936:SF34">
    <property type="entry name" value="ABC TRANSPORTER EXTRACELLULAR-BINDING PROTEIN YCKB-RELATED"/>
    <property type="match status" value="1"/>
</dbReference>
<dbReference type="InterPro" id="IPR001638">
    <property type="entry name" value="Solute-binding_3/MltF_N"/>
</dbReference>
<dbReference type="Pfam" id="PF00497">
    <property type="entry name" value="SBP_bac_3"/>
    <property type="match status" value="1"/>
</dbReference>
<dbReference type="AlphaFoldDB" id="A0A1G7AC91"/>
<reference evidence="4" key="3">
    <citation type="submission" date="2023-10" db="EMBL/GenBank/DDBJ databases">
        <title>Whole Genome based description of the genera Actinobaculum and Actinotignum reveals a complex phylogenetic relationship within the species included in the genus Actinotignum.</title>
        <authorList>
            <person name="Jensen C.S."/>
            <person name="Dargis R."/>
            <person name="Kemp M."/>
            <person name="Christensen J.J."/>
        </authorList>
    </citation>
    <scope>NUCLEOTIDE SEQUENCE</scope>
    <source>
        <strain evidence="4">Actinobaculum_suis_CCUG19206T</strain>
    </source>
</reference>
<gene>
    <name evidence="4" type="ORF">R6G71_00880</name>
    <name evidence="5" type="ORF">SAMN05421878_102162</name>
</gene>
<dbReference type="Proteomes" id="UP000182744">
    <property type="component" value="Unassembled WGS sequence"/>
</dbReference>
<feature type="chain" id="PRO_5038748020" evidence="2">
    <location>
        <begin position="20"/>
        <end position="270"/>
    </location>
</feature>
<name>A0A1G7AC91_9ACTO</name>
<sequence length="270" mass="29027">MKKLLALLASALMVTSLSACGSNDDHQAAGDTSAASGAKQTFTVGFDADFPPYGYQEDGEYVGFDLDLAAEVAKRQGWELVKQPIDWDSKDMELDSGTIDCLWNGFSTTGREGNYTFSEPYVDNAIVYVVKADSGINTPADLAGKNVVVQADSSGLSALKTDDGKKVADTFGSLTEVPEYNSAFMNLESGAADVVVVDTGVADFQIESRAPGTFKVLDENLVDDYYAVGFKLGNTELRDKVQESLDEIYADGTFMELAKKYGLENSVITK</sequence>
<dbReference type="Proteomes" id="UP001273799">
    <property type="component" value="Unassembled WGS sequence"/>
</dbReference>
<dbReference type="Gene3D" id="3.40.190.10">
    <property type="entry name" value="Periplasmic binding protein-like II"/>
    <property type="match status" value="2"/>
</dbReference>
<accession>A0A1G7AC91</accession>
<evidence type="ECO:0000313" key="6">
    <source>
        <dbReference type="Proteomes" id="UP000182744"/>
    </source>
</evidence>
<dbReference type="EMBL" id="JAWNFU010000001">
    <property type="protein sequence ID" value="MDY5152611.1"/>
    <property type="molecule type" value="Genomic_DNA"/>
</dbReference>
<dbReference type="PROSITE" id="PS51257">
    <property type="entry name" value="PROKAR_LIPOPROTEIN"/>
    <property type="match status" value="1"/>
</dbReference>
<feature type="domain" description="Solute-binding protein family 3/N-terminal" evidence="3">
    <location>
        <begin position="41"/>
        <end position="265"/>
    </location>
</feature>
<keyword evidence="1 2" id="KW-0732">Signal</keyword>
<feature type="signal peptide" evidence="2">
    <location>
        <begin position="1"/>
        <end position="19"/>
    </location>
</feature>
<dbReference type="CDD" id="cd00996">
    <property type="entry name" value="PBP2_AatB_like"/>
    <property type="match status" value="1"/>
</dbReference>
<keyword evidence="6" id="KW-1185">Reference proteome</keyword>
<evidence type="ECO:0000259" key="3">
    <source>
        <dbReference type="SMART" id="SM00062"/>
    </source>
</evidence>
<dbReference type="SMART" id="SM00062">
    <property type="entry name" value="PBPb"/>
    <property type="match status" value="1"/>
</dbReference>
<evidence type="ECO:0000313" key="4">
    <source>
        <dbReference type="EMBL" id="MDY5152611.1"/>
    </source>
</evidence>